<dbReference type="FunFam" id="1.20.1740.10:FF:000051">
    <property type="entry name" value="Amino acid permease"/>
    <property type="match status" value="1"/>
</dbReference>
<accession>A0A5P0ZQF1</accession>
<feature type="transmembrane region" description="Helical" evidence="6">
    <location>
        <begin position="329"/>
        <end position="347"/>
    </location>
</feature>
<feature type="transmembrane region" description="Helical" evidence="6">
    <location>
        <begin position="419"/>
        <end position="435"/>
    </location>
</feature>
<dbReference type="EMBL" id="VDFO01000011">
    <property type="protein sequence ID" value="MQS97068.1"/>
    <property type="molecule type" value="Genomic_DNA"/>
</dbReference>
<dbReference type="Gene3D" id="1.20.1740.10">
    <property type="entry name" value="Amino acid/polyamine transporter I"/>
    <property type="match status" value="1"/>
</dbReference>
<feature type="transmembrane region" description="Helical" evidence="6">
    <location>
        <begin position="353"/>
        <end position="374"/>
    </location>
</feature>
<feature type="region of interest" description="Disordered" evidence="5">
    <location>
        <begin position="445"/>
        <end position="466"/>
    </location>
</feature>
<dbReference type="Proteomes" id="UP000414364">
    <property type="component" value="Unassembled WGS sequence"/>
</dbReference>
<feature type="compositionally biased region" description="Basic and acidic residues" evidence="5">
    <location>
        <begin position="448"/>
        <end position="466"/>
    </location>
</feature>
<dbReference type="InterPro" id="IPR002293">
    <property type="entry name" value="AA/rel_permease1"/>
</dbReference>
<dbReference type="GO" id="GO:0016020">
    <property type="term" value="C:membrane"/>
    <property type="evidence" value="ECO:0007669"/>
    <property type="project" value="UniProtKB-SubCell"/>
</dbReference>
<keyword evidence="4 6" id="KW-0472">Membrane</keyword>
<feature type="transmembrane region" description="Helical" evidence="6">
    <location>
        <begin position="127"/>
        <end position="147"/>
    </location>
</feature>
<evidence type="ECO:0000313" key="9">
    <source>
        <dbReference type="Proteomes" id="UP000371423"/>
    </source>
</evidence>
<dbReference type="EMBL" id="VDFP01000018">
    <property type="protein sequence ID" value="MQS76483.1"/>
    <property type="molecule type" value="Genomic_DNA"/>
</dbReference>
<evidence type="ECO:0000256" key="1">
    <source>
        <dbReference type="ARBA" id="ARBA00004141"/>
    </source>
</evidence>
<keyword evidence="9" id="KW-1185">Reference proteome</keyword>
<evidence type="ECO:0000256" key="4">
    <source>
        <dbReference type="ARBA" id="ARBA00023136"/>
    </source>
</evidence>
<evidence type="ECO:0000256" key="5">
    <source>
        <dbReference type="SAM" id="MobiDB-lite"/>
    </source>
</evidence>
<keyword evidence="2 6" id="KW-0812">Transmembrane</keyword>
<dbReference type="OrthoDB" id="3181223at2"/>
<dbReference type="PANTHER" id="PTHR11785">
    <property type="entry name" value="AMINO ACID TRANSPORTER"/>
    <property type="match status" value="1"/>
</dbReference>
<evidence type="ECO:0000313" key="7">
    <source>
        <dbReference type="EMBL" id="MQS76483.1"/>
    </source>
</evidence>
<protein>
    <submittedName>
        <fullName evidence="7">Amino acid permease</fullName>
    </submittedName>
</protein>
<evidence type="ECO:0000256" key="3">
    <source>
        <dbReference type="ARBA" id="ARBA00022989"/>
    </source>
</evidence>
<dbReference type="PANTHER" id="PTHR11785:SF512">
    <property type="entry name" value="SOBREMESA, ISOFORM B"/>
    <property type="match status" value="1"/>
</dbReference>
<organism evidence="7 10">
    <name type="scientific">Companilactobacillus halodurans</name>
    <dbReference type="NCBI Taxonomy" id="2584183"/>
    <lineage>
        <taxon>Bacteria</taxon>
        <taxon>Bacillati</taxon>
        <taxon>Bacillota</taxon>
        <taxon>Bacilli</taxon>
        <taxon>Lactobacillales</taxon>
        <taxon>Lactobacillaceae</taxon>
        <taxon>Companilactobacillus</taxon>
    </lineage>
</organism>
<reference evidence="9 10" key="1">
    <citation type="journal article" date="2019" name="Syst. Appl. Microbiol.">
        <title>Polyphasic characterization of two novel Lactobacillus spp. isolated from blown salami packages: Description of Lactobacillus halodurans sp. nov. and Lactobacillus salsicarnum sp. nov.</title>
        <authorList>
            <person name="Schuster J.A."/>
            <person name="Klingl A."/>
            <person name="Vogel R.F."/>
            <person name="Ehrmann M.A."/>
        </authorList>
    </citation>
    <scope>NUCLEOTIDE SEQUENCE [LARGE SCALE GENOMIC DNA]</scope>
    <source>
        <strain evidence="8 9">TMW 1.1920</strain>
        <strain evidence="7 10">TMW 1.2172</strain>
    </source>
</reference>
<feature type="transmembrane region" description="Helical" evidence="6">
    <location>
        <begin position="394"/>
        <end position="413"/>
    </location>
</feature>
<dbReference type="PIRSF" id="PIRSF006060">
    <property type="entry name" value="AA_transporter"/>
    <property type="match status" value="1"/>
</dbReference>
<feature type="transmembrane region" description="Helical" evidence="6">
    <location>
        <begin position="234"/>
        <end position="256"/>
    </location>
</feature>
<keyword evidence="3 6" id="KW-1133">Transmembrane helix</keyword>
<proteinExistence type="predicted"/>
<comment type="caution">
    <text evidence="7">The sequence shown here is derived from an EMBL/GenBank/DDBJ whole genome shotgun (WGS) entry which is preliminary data.</text>
</comment>
<feature type="transmembrane region" description="Helical" evidence="6">
    <location>
        <begin position="89"/>
        <end position="115"/>
    </location>
</feature>
<evidence type="ECO:0000256" key="6">
    <source>
        <dbReference type="SAM" id="Phobius"/>
    </source>
</evidence>
<dbReference type="RefSeq" id="WP_153385875.1">
    <property type="nucleotide sequence ID" value="NZ_VDFO01000011.1"/>
</dbReference>
<evidence type="ECO:0000313" key="8">
    <source>
        <dbReference type="EMBL" id="MQS97068.1"/>
    </source>
</evidence>
<evidence type="ECO:0000256" key="2">
    <source>
        <dbReference type="ARBA" id="ARBA00022692"/>
    </source>
</evidence>
<name>A0A5P0ZQF1_9LACO</name>
<dbReference type="AlphaFoldDB" id="A0A5P0ZQF1"/>
<evidence type="ECO:0000313" key="10">
    <source>
        <dbReference type="Proteomes" id="UP000414364"/>
    </source>
</evidence>
<sequence length="466" mass="50230">MGDQDTGLKKTIGFFPAFATVTGTVIGTGVFFKASAVTNYTGSVSLTMLVWLIGGIITICAGLTGAELAAAYPETGGLTRYIEHSYGGFWGFMAGWAQAIIYFPANVAAISIAFGTQFAHLFTLSNAWIVPVAVLSALSVTSLNWISAKVGGRVTSISLVAKLIPLALIVLFGFLHKGPVDFSLFPVVAGPHRNFIAAIGNGLLATMFAYDGWIHVGNISGEMKNPRKDLPRAISLGIAVIMIVYLLVNAVFMFVLPLGQISGNLNAASDASTAIFGDMGSKLVTIGILISVYGGLNGYTMTSMRVPYVMGKEHKLPFGDTFAKLNKAGIPWAAGAIQLAIACLMMLSGQFDAITNMLIFVIWIFYVMAFVAVIKLRHTKPDLYRPYKVPLYPIIPIVAIIGGTFILVCTLFTEFLTTMIGIVVTAVGIPFYFYLKKKWNFDEVENDSSDKNDVKKNKSDLKEVTE</sequence>
<dbReference type="Proteomes" id="UP000371423">
    <property type="component" value="Unassembled WGS sequence"/>
</dbReference>
<dbReference type="InterPro" id="IPR050598">
    <property type="entry name" value="AminoAcid_Transporter"/>
</dbReference>
<dbReference type="GO" id="GO:0015179">
    <property type="term" value="F:L-amino acid transmembrane transporter activity"/>
    <property type="evidence" value="ECO:0007669"/>
    <property type="project" value="TreeGrafter"/>
</dbReference>
<feature type="transmembrane region" description="Helical" evidence="6">
    <location>
        <begin position="159"/>
        <end position="175"/>
    </location>
</feature>
<feature type="transmembrane region" description="Helical" evidence="6">
    <location>
        <begin position="195"/>
        <end position="213"/>
    </location>
</feature>
<feature type="transmembrane region" description="Helical" evidence="6">
    <location>
        <begin position="44"/>
        <end position="68"/>
    </location>
</feature>
<feature type="transmembrane region" description="Helical" evidence="6">
    <location>
        <begin position="12"/>
        <end position="32"/>
    </location>
</feature>
<gene>
    <name evidence="8" type="ORF">FHL05_04095</name>
    <name evidence="7" type="ORF">FHL06_08850</name>
</gene>
<comment type="subcellular location">
    <subcellularLocation>
        <location evidence="1">Membrane</location>
        <topology evidence="1">Multi-pass membrane protein</topology>
    </subcellularLocation>
</comment>
<dbReference type="Pfam" id="PF13520">
    <property type="entry name" value="AA_permease_2"/>
    <property type="match status" value="1"/>
</dbReference>